<dbReference type="SUPFAM" id="SSF52266">
    <property type="entry name" value="SGNH hydrolase"/>
    <property type="match status" value="2"/>
</dbReference>
<proteinExistence type="predicted"/>
<evidence type="ECO:0000313" key="3">
    <source>
        <dbReference type="Proteomes" id="UP000475117"/>
    </source>
</evidence>
<name>A0A6B3L7V8_9BACT</name>
<gene>
    <name evidence="2" type="ORF">G3M56_001615</name>
</gene>
<evidence type="ECO:0000313" key="2">
    <source>
        <dbReference type="EMBL" id="QQL45312.1"/>
    </source>
</evidence>
<dbReference type="PANTHER" id="PTHR30383:SF5">
    <property type="entry name" value="SGNH HYDROLASE-TYPE ESTERASE DOMAIN-CONTAINING PROTEIN"/>
    <property type="match status" value="1"/>
</dbReference>
<dbReference type="Proteomes" id="UP000475117">
    <property type="component" value="Chromosome"/>
</dbReference>
<feature type="domain" description="SGNH hydrolase-type esterase" evidence="1">
    <location>
        <begin position="295"/>
        <end position="468"/>
    </location>
</feature>
<reference evidence="2 3" key="1">
    <citation type="submission" date="2020-12" db="EMBL/GenBank/DDBJ databases">
        <title>Sulforoseuscoccus oceanibium gen. nov., sp. nov., a representative of the phylum Verrucomicrobia with special cytoplasmic membrane, and proposal of Sulforoseuscoccusaceae fam. nov.</title>
        <authorList>
            <person name="Xi F."/>
        </authorList>
    </citation>
    <scope>NUCLEOTIDE SEQUENCE [LARGE SCALE GENOMIC DNA]</scope>
    <source>
        <strain evidence="2 3">T37</strain>
    </source>
</reference>
<accession>A0A6B3L7V8</accession>
<dbReference type="InterPro" id="IPR013830">
    <property type="entry name" value="SGNH_hydro"/>
</dbReference>
<dbReference type="Gene3D" id="3.40.50.1110">
    <property type="entry name" value="SGNH hydrolase"/>
    <property type="match status" value="2"/>
</dbReference>
<dbReference type="InterPro" id="IPR036514">
    <property type="entry name" value="SGNH_hydro_sf"/>
</dbReference>
<dbReference type="GO" id="GO:0004622">
    <property type="term" value="F:phosphatidylcholine lysophospholipase activity"/>
    <property type="evidence" value="ECO:0007669"/>
    <property type="project" value="TreeGrafter"/>
</dbReference>
<protein>
    <recommendedName>
        <fullName evidence="1">SGNH hydrolase-type esterase domain-containing protein</fullName>
    </recommendedName>
</protein>
<dbReference type="AlphaFoldDB" id="A0A6B3L7V8"/>
<dbReference type="InterPro" id="IPR051532">
    <property type="entry name" value="Ester_Hydrolysis_Enzymes"/>
</dbReference>
<dbReference type="Pfam" id="PF13472">
    <property type="entry name" value="Lipase_GDSL_2"/>
    <property type="match status" value="2"/>
</dbReference>
<feature type="domain" description="SGNH hydrolase-type esterase" evidence="1">
    <location>
        <begin position="69"/>
        <end position="235"/>
    </location>
</feature>
<dbReference type="CDD" id="cd01820">
    <property type="entry name" value="PAF_acetylesterase_like"/>
    <property type="match status" value="1"/>
</dbReference>
<dbReference type="PANTHER" id="PTHR30383">
    <property type="entry name" value="THIOESTERASE 1/PROTEASE 1/LYSOPHOSPHOLIPASE L1"/>
    <property type="match status" value="1"/>
</dbReference>
<evidence type="ECO:0000259" key="1">
    <source>
        <dbReference type="Pfam" id="PF13472"/>
    </source>
</evidence>
<sequence length="482" mass="53643">MISRLLSAVLLMGGVVPAVVANESVAAVEVVAQTHEATTPAHRNQIRWWKHRHAQKLQAAKTAKCDILFVGDSITQMWERHGAKVWQKYYGDRNAFNIGYSGDQTQHVLWRLDQGEMDHFKPKVAVLMIGTNNTGHQKNWTAQKVADGVRAIIGRIHAKSPDTEVLLLAVFPRGATADDPMRVRNDEINALIQSYGELDKVHFLDLAPKFLDAEGNLPKSVMPDLLHPHAAGYEIWADAMEPTLQRLLEVSKAPGAALNSAVVPVPKLENDFYDWYQRHDEVKALAAEGNPELVFIGDSITHMFGGEPKSRIARGAQVWGEFYQPRNTINLGFGWDRTQNMLWRIENGEFDGLKPKVAVVMAGTNNLTGTQNARANTPEEIFEGVEAICTAIHQRSPDTEIVLIGVLPRLQAEMNPKIQKLNGLIEGLDAQSKITVLNLWDRFCDPSGEVNKALFQDAVHPNAAGYRVWAEAMEPTLEQLLQ</sequence>
<dbReference type="RefSeq" id="WP_164363866.1">
    <property type="nucleotide sequence ID" value="NZ_CP066776.1"/>
</dbReference>
<organism evidence="2 3">
    <name type="scientific">Sulfuriroseicoccus oceanibius</name>
    <dbReference type="NCBI Taxonomy" id="2707525"/>
    <lineage>
        <taxon>Bacteria</taxon>
        <taxon>Pseudomonadati</taxon>
        <taxon>Verrucomicrobiota</taxon>
        <taxon>Verrucomicrobiia</taxon>
        <taxon>Verrucomicrobiales</taxon>
        <taxon>Verrucomicrobiaceae</taxon>
        <taxon>Sulfuriroseicoccus</taxon>
    </lineage>
</organism>
<dbReference type="KEGG" id="soa:G3M56_001615"/>
<dbReference type="EMBL" id="CP066776">
    <property type="protein sequence ID" value="QQL45312.1"/>
    <property type="molecule type" value="Genomic_DNA"/>
</dbReference>
<keyword evidence="3" id="KW-1185">Reference proteome</keyword>